<dbReference type="InterPro" id="IPR035437">
    <property type="entry name" value="SNase_OB-fold_sf"/>
</dbReference>
<dbReference type="Gene3D" id="2.40.50.90">
    <property type="match status" value="1"/>
</dbReference>
<comment type="caution">
    <text evidence="2">The sequence shown here is derived from an EMBL/GenBank/DDBJ whole genome shotgun (WGS) entry which is preliminary data.</text>
</comment>
<sequence>MRHWRRFGDWAGAAALLALLVLAAGLLGQGMVREVSGQATVADGDSLTLAGERFRIAGIDAPEYAQTCSRAGRAYACGRRARQALAMLAEGRAVTCRGHERDRYGRLVACCEAGGRDLGLAMVESGWAIAYGDYQAAEAEARRARLGLWAGTFQRPQEWRAARQGSEEKRPDPVAWVLEVLRRLIRQHWSPEEREGGGDEAL</sequence>
<dbReference type="PANTHER" id="PTHR12302:SF26">
    <property type="entry name" value="BLR1266 PROTEIN"/>
    <property type="match status" value="1"/>
</dbReference>
<name>A0ABV6DAA7_9HYPH</name>
<dbReference type="SUPFAM" id="SSF50199">
    <property type="entry name" value="Staphylococcal nuclease"/>
    <property type="match status" value="1"/>
</dbReference>
<dbReference type="PANTHER" id="PTHR12302">
    <property type="entry name" value="EBNA2 BINDING PROTEIN P100"/>
    <property type="match status" value="1"/>
</dbReference>
<gene>
    <name evidence="2" type="ORF">ACFFJ2_14445</name>
</gene>
<accession>A0ABV6DAA7</accession>
<organism evidence="2 3">
    <name type="scientific">Chelativorans intermedius</name>
    <dbReference type="NCBI Taxonomy" id="515947"/>
    <lineage>
        <taxon>Bacteria</taxon>
        <taxon>Pseudomonadati</taxon>
        <taxon>Pseudomonadota</taxon>
        <taxon>Alphaproteobacteria</taxon>
        <taxon>Hyphomicrobiales</taxon>
        <taxon>Phyllobacteriaceae</taxon>
        <taxon>Chelativorans</taxon>
    </lineage>
</organism>
<dbReference type="Proteomes" id="UP001589755">
    <property type="component" value="Unassembled WGS sequence"/>
</dbReference>
<evidence type="ECO:0000313" key="2">
    <source>
        <dbReference type="EMBL" id="MFC0209603.1"/>
    </source>
</evidence>
<dbReference type="SMART" id="SM00318">
    <property type="entry name" value="SNc"/>
    <property type="match status" value="1"/>
</dbReference>
<dbReference type="RefSeq" id="WP_261522371.1">
    <property type="nucleotide sequence ID" value="NZ_JAODNW010000025.1"/>
</dbReference>
<evidence type="ECO:0000313" key="3">
    <source>
        <dbReference type="Proteomes" id="UP001589755"/>
    </source>
</evidence>
<feature type="domain" description="TNase-like" evidence="1">
    <location>
        <begin position="41"/>
        <end position="151"/>
    </location>
</feature>
<dbReference type="EMBL" id="JBHLXD010000025">
    <property type="protein sequence ID" value="MFC0209603.1"/>
    <property type="molecule type" value="Genomic_DNA"/>
</dbReference>
<dbReference type="PROSITE" id="PS50830">
    <property type="entry name" value="TNASE_3"/>
    <property type="match status" value="1"/>
</dbReference>
<dbReference type="InterPro" id="IPR016071">
    <property type="entry name" value="Staphylococal_nuclease_OB-fold"/>
</dbReference>
<dbReference type="Pfam" id="PF00565">
    <property type="entry name" value="SNase"/>
    <property type="match status" value="1"/>
</dbReference>
<evidence type="ECO:0000259" key="1">
    <source>
        <dbReference type="PROSITE" id="PS50830"/>
    </source>
</evidence>
<reference evidence="2 3" key="1">
    <citation type="submission" date="2024-09" db="EMBL/GenBank/DDBJ databases">
        <authorList>
            <person name="Sun Q."/>
            <person name="Mori K."/>
        </authorList>
    </citation>
    <scope>NUCLEOTIDE SEQUENCE [LARGE SCALE GENOMIC DNA]</scope>
    <source>
        <strain evidence="2 3">CCM 8543</strain>
    </source>
</reference>
<protein>
    <submittedName>
        <fullName evidence="2">Thermonuclease family protein</fullName>
    </submittedName>
</protein>
<proteinExistence type="predicted"/>
<keyword evidence="3" id="KW-1185">Reference proteome</keyword>